<sequence>SPLEDTLFSWPDHEIDYVYSHDITLKVVDASPDARLTVTRMRVNGSSLTPPNIPGYRWAVPNSQVKLKYTGFIQQVFNTQAESLATYVSSTAGDTMSMRFNASSLLVYGPCGPDNGLMRLILNNYHHIVNTSKPFACSDCLLFQPEARGLGKSHLRKLLIENMDGKTLGINRFELFRPIYVSSVSGMRSIAAASGMASLVVTCIMMMAVYVIKSVKNRRSMGAPHANRRWFQLFFP</sequence>
<dbReference type="Gene3D" id="2.60.120.260">
    <property type="entry name" value="Galactose-binding domain-like"/>
    <property type="match status" value="1"/>
</dbReference>
<feature type="transmembrane region" description="Helical" evidence="1">
    <location>
        <begin position="190"/>
        <end position="212"/>
    </location>
</feature>
<dbReference type="AlphaFoldDB" id="A0A8H3EAR3"/>
<dbReference type="Proteomes" id="UP000663827">
    <property type="component" value="Unassembled WGS sequence"/>
</dbReference>
<feature type="non-terminal residue" evidence="2">
    <location>
        <position position="1"/>
    </location>
</feature>
<protein>
    <submittedName>
        <fullName evidence="2">Uncharacterized protein</fullName>
    </submittedName>
</protein>
<reference evidence="2" key="1">
    <citation type="submission" date="2021-01" db="EMBL/GenBank/DDBJ databases">
        <authorList>
            <person name="Kaushik A."/>
        </authorList>
    </citation>
    <scope>NUCLEOTIDE SEQUENCE</scope>
    <source>
        <strain evidence="2">AG5</strain>
    </source>
</reference>
<gene>
    <name evidence="2" type="ORF">RDB_LOCUS149485</name>
</gene>
<evidence type="ECO:0000256" key="1">
    <source>
        <dbReference type="SAM" id="Phobius"/>
    </source>
</evidence>
<comment type="caution">
    <text evidence="2">The sequence shown here is derived from an EMBL/GenBank/DDBJ whole genome shotgun (WGS) entry which is preliminary data.</text>
</comment>
<name>A0A8H3EAR3_9AGAM</name>
<keyword evidence="1" id="KW-0812">Transmembrane</keyword>
<keyword evidence="1" id="KW-0472">Membrane</keyword>
<keyword evidence="1" id="KW-1133">Transmembrane helix</keyword>
<evidence type="ECO:0000313" key="3">
    <source>
        <dbReference type="Proteomes" id="UP000663827"/>
    </source>
</evidence>
<accession>A0A8H3EAR3</accession>
<dbReference type="EMBL" id="CAJNJQ010004238">
    <property type="protein sequence ID" value="CAE7209364.1"/>
    <property type="molecule type" value="Genomic_DNA"/>
</dbReference>
<evidence type="ECO:0000313" key="2">
    <source>
        <dbReference type="EMBL" id="CAE7209364.1"/>
    </source>
</evidence>
<proteinExistence type="predicted"/>
<organism evidence="2 3">
    <name type="scientific">Rhizoctonia solani</name>
    <dbReference type="NCBI Taxonomy" id="456999"/>
    <lineage>
        <taxon>Eukaryota</taxon>
        <taxon>Fungi</taxon>
        <taxon>Dikarya</taxon>
        <taxon>Basidiomycota</taxon>
        <taxon>Agaricomycotina</taxon>
        <taxon>Agaricomycetes</taxon>
        <taxon>Cantharellales</taxon>
        <taxon>Ceratobasidiaceae</taxon>
        <taxon>Rhizoctonia</taxon>
    </lineage>
</organism>